<proteinExistence type="predicted"/>
<feature type="transmembrane region" description="Helical" evidence="2">
    <location>
        <begin position="66"/>
        <end position="86"/>
    </location>
</feature>
<feature type="transmembrane region" description="Helical" evidence="2">
    <location>
        <begin position="200"/>
        <end position="221"/>
    </location>
</feature>
<dbReference type="AlphaFoldDB" id="A0A812JLK3"/>
<evidence type="ECO:0000256" key="1">
    <source>
        <dbReference type="SAM" id="MobiDB-lite"/>
    </source>
</evidence>
<keyword evidence="2" id="KW-0472">Membrane</keyword>
<evidence type="ECO:0000256" key="2">
    <source>
        <dbReference type="SAM" id="Phobius"/>
    </source>
</evidence>
<keyword evidence="4" id="KW-1185">Reference proteome</keyword>
<evidence type="ECO:0000313" key="4">
    <source>
        <dbReference type="Proteomes" id="UP000601435"/>
    </source>
</evidence>
<feature type="region of interest" description="Disordered" evidence="1">
    <location>
        <begin position="371"/>
        <end position="393"/>
    </location>
</feature>
<sequence>MRAGAISGLARYAGTGRPLANLHQTWKDNYCNYFKSHYTPSIRLMVLYIVYNLLASQTFQGQLPMFLVVISFTFWIVTPVIFAPFARCTLITQDLRDFNGFINGRAGISEAELDDLVDRGRKNKMPRTLFECGLTDAILYWTGVPCSVLLAKLVGRFVFCAALAVALPSEIMDYLWVYSVLLCFQWLLVFGFFYFNLNNILLMSSWLVWLAVFLVGRLYVIGVVGEQATTPSLWVRLPEFFISFLVFVEYLGFLHHLVLTVFRLAVAAVSEDGCFCLHMKRRIPREASNRRLHRCIRLAHVFFFSHQLHTLQAYIVLVANLMTSLFLASTDKVFCNLRIHTWWLLNSVAGDPKYLESETTWLEDANRLGLSDTSSTVTAGDTSEEANDSGSSE</sequence>
<feature type="compositionally biased region" description="Polar residues" evidence="1">
    <location>
        <begin position="371"/>
        <end position="381"/>
    </location>
</feature>
<gene>
    <name evidence="3" type="primary">CALS1</name>
    <name evidence="3" type="ORF">SNEC2469_LOCUS1695</name>
</gene>
<keyword evidence="2" id="KW-0812">Transmembrane</keyword>
<comment type="caution">
    <text evidence="3">The sequence shown here is derived from an EMBL/GenBank/DDBJ whole genome shotgun (WGS) entry which is preliminary data.</text>
</comment>
<feature type="non-terminal residue" evidence="3">
    <location>
        <position position="393"/>
    </location>
</feature>
<organism evidence="3 4">
    <name type="scientific">Symbiodinium necroappetens</name>
    <dbReference type="NCBI Taxonomy" id="1628268"/>
    <lineage>
        <taxon>Eukaryota</taxon>
        <taxon>Sar</taxon>
        <taxon>Alveolata</taxon>
        <taxon>Dinophyceae</taxon>
        <taxon>Suessiales</taxon>
        <taxon>Symbiodiniaceae</taxon>
        <taxon>Symbiodinium</taxon>
    </lineage>
</organism>
<dbReference type="EMBL" id="CAJNJA010006056">
    <property type="protein sequence ID" value="CAE7204422.1"/>
    <property type="molecule type" value="Genomic_DNA"/>
</dbReference>
<dbReference type="Proteomes" id="UP000601435">
    <property type="component" value="Unassembled WGS sequence"/>
</dbReference>
<name>A0A812JLK3_9DINO</name>
<feature type="transmembrane region" description="Helical" evidence="2">
    <location>
        <begin position="37"/>
        <end position="54"/>
    </location>
</feature>
<accession>A0A812JLK3</accession>
<reference evidence="3" key="1">
    <citation type="submission" date="2021-02" db="EMBL/GenBank/DDBJ databases">
        <authorList>
            <person name="Dougan E. K."/>
            <person name="Rhodes N."/>
            <person name="Thang M."/>
            <person name="Chan C."/>
        </authorList>
    </citation>
    <scope>NUCLEOTIDE SEQUENCE</scope>
</reference>
<protein>
    <submittedName>
        <fullName evidence="3">CALS1 protein</fullName>
    </submittedName>
</protein>
<dbReference type="OrthoDB" id="417272at2759"/>
<feature type="transmembrane region" description="Helical" evidence="2">
    <location>
        <begin position="174"/>
        <end position="194"/>
    </location>
</feature>
<feature type="transmembrane region" description="Helical" evidence="2">
    <location>
        <begin position="233"/>
        <end position="251"/>
    </location>
</feature>
<evidence type="ECO:0000313" key="3">
    <source>
        <dbReference type="EMBL" id="CAE7204422.1"/>
    </source>
</evidence>
<feature type="transmembrane region" description="Helical" evidence="2">
    <location>
        <begin position="138"/>
        <end position="167"/>
    </location>
</feature>
<keyword evidence="2" id="KW-1133">Transmembrane helix</keyword>